<dbReference type="AlphaFoldDB" id="R0L4G5"/>
<evidence type="ECO:0000313" key="2">
    <source>
        <dbReference type="EMBL" id="EOA95167.1"/>
    </source>
</evidence>
<evidence type="ECO:0008006" key="4">
    <source>
        <dbReference type="Google" id="ProtNLM"/>
    </source>
</evidence>
<evidence type="ECO:0000313" key="3">
    <source>
        <dbReference type="Proteomes" id="UP000296049"/>
    </source>
</evidence>
<organism evidence="2 3">
    <name type="scientific">Anas platyrhynchos</name>
    <name type="common">Mallard</name>
    <name type="synonym">Anas boschas</name>
    <dbReference type="NCBI Taxonomy" id="8839"/>
    <lineage>
        <taxon>Eukaryota</taxon>
        <taxon>Metazoa</taxon>
        <taxon>Chordata</taxon>
        <taxon>Craniata</taxon>
        <taxon>Vertebrata</taxon>
        <taxon>Euteleostomi</taxon>
        <taxon>Archelosauria</taxon>
        <taxon>Archosauria</taxon>
        <taxon>Dinosauria</taxon>
        <taxon>Saurischia</taxon>
        <taxon>Theropoda</taxon>
        <taxon>Coelurosauria</taxon>
        <taxon>Aves</taxon>
        <taxon>Neognathae</taxon>
        <taxon>Galloanserae</taxon>
        <taxon>Anseriformes</taxon>
        <taxon>Anatidae</taxon>
        <taxon>Anatinae</taxon>
        <taxon>Anas</taxon>
    </lineage>
</organism>
<accession>R0L4G5</accession>
<feature type="compositionally biased region" description="Low complexity" evidence="1">
    <location>
        <begin position="301"/>
        <end position="311"/>
    </location>
</feature>
<proteinExistence type="predicted"/>
<gene>
    <name evidence="2" type="ORF">Anapl_14000</name>
</gene>
<protein>
    <recommendedName>
        <fullName evidence="4">Protein brambleberry</fullName>
    </recommendedName>
</protein>
<reference evidence="3" key="1">
    <citation type="journal article" date="2013" name="Nat. Genet.">
        <title>The duck genome and transcriptome provide insight into an avian influenza virus reservoir species.</title>
        <authorList>
            <person name="Huang Y."/>
            <person name="Li Y."/>
            <person name="Burt D.W."/>
            <person name="Chen H."/>
            <person name="Zhang Y."/>
            <person name="Qian W."/>
            <person name="Kim H."/>
            <person name="Gan S."/>
            <person name="Zhao Y."/>
            <person name="Li J."/>
            <person name="Yi K."/>
            <person name="Feng H."/>
            <person name="Zhu P."/>
            <person name="Li B."/>
            <person name="Liu Q."/>
            <person name="Fairley S."/>
            <person name="Magor K.E."/>
            <person name="Du Z."/>
            <person name="Hu X."/>
            <person name="Goodman L."/>
            <person name="Tafer H."/>
            <person name="Vignal A."/>
            <person name="Lee T."/>
            <person name="Kim K.W."/>
            <person name="Sheng Z."/>
            <person name="An Y."/>
            <person name="Searle S."/>
            <person name="Herrero J."/>
            <person name="Groenen M.A."/>
            <person name="Crooijmans R.P."/>
            <person name="Faraut T."/>
            <person name="Cai Q."/>
            <person name="Webster R.G."/>
            <person name="Aldridge J.R."/>
            <person name="Warren W.C."/>
            <person name="Bartschat S."/>
            <person name="Kehr S."/>
            <person name="Marz M."/>
            <person name="Stadler P.F."/>
            <person name="Smith J."/>
            <person name="Kraus R.H."/>
            <person name="Zhao Y."/>
            <person name="Ren L."/>
            <person name="Fei J."/>
            <person name="Morisson M."/>
            <person name="Kaiser P."/>
            <person name="Griffin D.K."/>
            <person name="Rao M."/>
            <person name="Pitel F."/>
            <person name="Wang J."/>
            <person name="Li N."/>
        </authorList>
    </citation>
    <scope>NUCLEOTIDE SEQUENCE [LARGE SCALE GENOMIC DNA]</scope>
</reference>
<keyword evidence="3" id="KW-1185">Reference proteome</keyword>
<name>R0L4G5_ANAPL</name>
<evidence type="ECO:0000256" key="1">
    <source>
        <dbReference type="SAM" id="MobiDB-lite"/>
    </source>
</evidence>
<dbReference type="Proteomes" id="UP000296049">
    <property type="component" value="Unassembled WGS sequence"/>
</dbReference>
<sequence>MSPTSLGDISRRLDTQDRGLRDGQRAILADLRRLQERARDVSAHLESDLASLLAQRSRAARSFEEVAGTLQRLNRSLGLVLAAAEGVRKVQKGLESHLESFHAALARLGLSPGAVPTCVLHGSYFLLLALLLAFPLLPVPAPPRALLLLLVLSSALGELRGAEPIGFPALTALLGYVDGAGHWVLAAALRFARLISHRAEPRRHLTSTPERDCKMGLLQEELARMEMSCLQEPSFLEQPPGMVGDPHAAGRTSLVPEKKGLSSVPSPGHPIPRRSPYGVILEPGFGAGQRREPKPYNPSQSLASSTASSLTPRTPCRGLTRAGQRCRKRAVPGQDFCHVHMDGSPRL</sequence>
<dbReference type="EMBL" id="KB744403">
    <property type="protein sequence ID" value="EOA95167.1"/>
    <property type="molecule type" value="Genomic_DNA"/>
</dbReference>
<feature type="region of interest" description="Disordered" evidence="1">
    <location>
        <begin position="243"/>
        <end position="321"/>
    </location>
</feature>